<dbReference type="GO" id="GO:0006357">
    <property type="term" value="P:regulation of transcription by RNA polymerase II"/>
    <property type="evidence" value="ECO:0000318"/>
    <property type="project" value="GO_Central"/>
</dbReference>
<reference evidence="8" key="3">
    <citation type="submission" date="2025-08" db="UniProtKB">
        <authorList>
            <consortium name="Ensembl"/>
        </authorList>
    </citation>
    <scope>IDENTIFICATION</scope>
</reference>
<sequence length="733" mass="80774">MKNGQEKAPAATKYSVAASNTQNSGDYFGKKRAGNNIEDLGSYYMGVEGHNTTNAAIENYQHTESAKGRNQSNGTSSSRIDQPGYTEQSTHTIASQRVYNLDYEVERIDGGDVIDENSTSVTSQECRGFGIYSGCDSVSEAINANNSNNRSSCGEKENGVVIPAAIFHDNDLQKQSQESIGSHKSQQGEELARISTSELLASSVVDAKSDLYSPLSPNSGAVLMSPRGRTLIQTPGSEGSPGPEMSKSPASELQIAADPRLSVRGYETGQAAQSGAVLDATITDSGANQQCSKVRSGAEDSMDLDINSKQTGIRENGGATTNPKHQQNKDPGIFDWMLESRKNQKKKHSSSESNSSSGDGDKCYSASKRERTAYTNSQLVELEKEFHFSHYLCRPRRIELAQGLGLTERQIKIWFQNRRMKFKKEQKQKAVLQRNNGDSVMGAHGHQHHYPPNPYLRAQPILYQEEMNGKCIQNNYMGPEVNGGHFTNGVEAIPDHNMCDMSNTVSPTHQLQAFVTSSTMAARQAAPMHRHAVNSQITRSPSSGASNASSPQNIKSIFQQDQTSTSSVVTSPMNDQRRHNDVTGYYQPHRTSDHSNFFEKQTERNRDDKRDDDAIYRSAARQNNHSQANGLRYHQHRPITSFSDYVHGGRGQEIGEIPPLNPFTHASQRNLPHQFLPLYYGSTPEYISSCSAMGVTGTEKSPATPLDYSRSAYPTHGEKTILPHGHFQRLTHL</sequence>
<accession>F6UZD3</accession>
<evidence type="ECO:0000313" key="8">
    <source>
        <dbReference type="Ensembl" id="ENSCINP00000014296.3"/>
    </source>
</evidence>
<dbReference type="FunFam" id="1.10.10.60:FF:000176">
    <property type="entry name" value="pancreas/duodenum homeobox protein 1"/>
    <property type="match status" value="1"/>
</dbReference>
<evidence type="ECO:0000259" key="7">
    <source>
        <dbReference type="PROSITE" id="PS50071"/>
    </source>
</evidence>
<feature type="region of interest" description="Disordered" evidence="6">
    <location>
        <begin position="230"/>
        <end position="252"/>
    </location>
</feature>
<dbReference type="RefSeq" id="XP_009862345.1">
    <property type="nucleotide sequence ID" value="XM_009864043.1"/>
</dbReference>
<protein>
    <recommendedName>
        <fullName evidence="7">Homeobox domain-containing protein</fullName>
    </recommendedName>
</protein>
<keyword evidence="9" id="KW-1185">Reference proteome</keyword>
<feature type="compositionally biased region" description="Basic and acidic residues" evidence="6">
    <location>
        <begin position="590"/>
        <end position="611"/>
    </location>
</feature>
<dbReference type="OMA" id="MHRHAVN"/>
<name>A0A1W3JJN3_CIOIN</name>
<feature type="region of interest" description="Disordered" evidence="6">
    <location>
        <begin position="1"/>
        <end position="32"/>
    </location>
</feature>
<comment type="subcellular location">
    <subcellularLocation>
        <location evidence="4 5">Nucleus</location>
    </subcellularLocation>
</comment>
<dbReference type="AlphaFoldDB" id="A0A1W3JJN3"/>
<dbReference type="PANTHER" id="PTHR45664:SF18">
    <property type="entry name" value="HOMEOBOX PROTEIN HOX3"/>
    <property type="match status" value="1"/>
</dbReference>
<feature type="compositionally biased region" description="Low complexity" evidence="6">
    <location>
        <begin position="540"/>
        <end position="551"/>
    </location>
</feature>
<dbReference type="SUPFAM" id="SSF46689">
    <property type="entry name" value="Homeodomain-like"/>
    <property type="match status" value="1"/>
</dbReference>
<gene>
    <name evidence="8" type="primary">hox3</name>
</gene>
<keyword evidence="1 4" id="KW-0238">DNA-binding</keyword>
<dbReference type="InterPro" id="IPR017970">
    <property type="entry name" value="Homeobox_CS"/>
</dbReference>
<evidence type="ECO:0000256" key="4">
    <source>
        <dbReference type="PROSITE-ProRule" id="PRU00108"/>
    </source>
</evidence>
<dbReference type="InterPro" id="IPR009057">
    <property type="entry name" value="Homeodomain-like_sf"/>
</dbReference>
<dbReference type="CDD" id="cd00086">
    <property type="entry name" value="homeodomain"/>
    <property type="match status" value="1"/>
</dbReference>
<dbReference type="GO" id="GO:0000981">
    <property type="term" value="F:DNA-binding transcription factor activity, RNA polymerase II-specific"/>
    <property type="evidence" value="ECO:0000318"/>
    <property type="project" value="GO_Central"/>
</dbReference>
<dbReference type="InterPro" id="IPR000047">
    <property type="entry name" value="HTH_motif"/>
</dbReference>
<reference evidence="9" key="1">
    <citation type="journal article" date="2002" name="Science">
        <title>The draft genome of Ciona intestinalis: insights into chordate and vertebrate origins.</title>
        <authorList>
            <person name="Dehal P."/>
            <person name="Satou Y."/>
            <person name="Campbell R.K."/>
            <person name="Chapman J."/>
            <person name="Degnan B."/>
            <person name="De Tomaso A."/>
            <person name="Davidson B."/>
            <person name="Di Gregorio A."/>
            <person name="Gelpke M."/>
            <person name="Goodstein D.M."/>
            <person name="Harafuji N."/>
            <person name="Hastings K.E."/>
            <person name="Ho I."/>
            <person name="Hotta K."/>
            <person name="Huang W."/>
            <person name="Kawashima T."/>
            <person name="Lemaire P."/>
            <person name="Martinez D."/>
            <person name="Meinertzhagen I.A."/>
            <person name="Necula S."/>
            <person name="Nonaka M."/>
            <person name="Putnam N."/>
            <person name="Rash S."/>
            <person name="Saiga H."/>
            <person name="Satake M."/>
            <person name="Terry A."/>
            <person name="Yamada L."/>
            <person name="Wang H.G."/>
            <person name="Awazu S."/>
            <person name="Azumi K."/>
            <person name="Boore J."/>
            <person name="Branno M."/>
            <person name="Chin-Bow S."/>
            <person name="DeSantis R."/>
            <person name="Doyle S."/>
            <person name="Francino P."/>
            <person name="Keys D.N."/>
            <person name="Haga S."/>
            <person name="Hayashi H."/>
            <person name="Hino K."/>
            <person name="Imai K.S."/>
            <person name="Inaba K."/>
            <person name="Kano S."/>
            <person name="Kobayashi K."/>
            <person name="Kobayashi M."/>
            <person name="Lee B.I."/>
            <person name="Makabe K.W."/>
            <person name="Manohar C."/>
            <person name="Matassi G."/>
            <person name="Medina M."/>
            <person name="Mochizuki Y."/>
            <person name="Mount S."/>
            <person name="Morishita T."/>
            <person name="Miura S."/>
            <person name="Nakayama A."/>
            <person name="Nishizaka S."/>
            <person name="Nomoto H."/>
            <person name="Ohta F."/>
            <person name="Oishi K."/>
            <person name="Rigoutsos I."/>
            <person name="Sano M."/>
            <person name="Sasaki A."/>
            <person name="Sasakura Y."/>
            <person name="Shoguchi E."/>
            <person name="Shin-i T."/>
            <person name="Spagnuolo A."/>
            <person name="Stainier D."/>
            <person name="Suzuki M.M."/>
            <person name="Tassy O."/>
            <person name="Takatori N."/>
            <person name="Tokuoka M."/>
            <person name="Yagi K."/>
            <person name="Yoshizaki F."/>
            <person name="Wada S."/>
            <person name="Zhang C."/>
            <person name="Hyatt P.D."/>
            <person name="Larimer F."/>
            <person name="Detter C."/>
            <person name="Doggett N."/>
            <person name="Glavina T."/>
            <person name="Hawkins T."/>
            <person name="Richardson P."/>
            <person name="Lucas S."/>
            <person name="Kohara Y."/>
            <person name="Levine M."/>
            <person name="Satoh N."/>
            <person name="Rokhsar D.S."/>
        </authorList>
    </citation>
    <scope>NUCLEOTIDE SEQUENCE [LARGE SCALE GENOMIC DNA]</scope>
</reference>
<feature type="DNA-binding region" description="Homeobox" evidence="4">
    <location>
        <begin position="367"/>
        <end position="426"/>
    </location>
</feature>
<dbReference type="GeneTree" id="ENSGT00940000168241"/>
<dbReference type="PROSITE" id="PS00027">
    <property type="entry name" value="HOMEOBOX_1"/>
    <property type="match status" value="1"/>
</dbReference>
<dbReference type="InterPro" id="IPR001356">
    <property type="entry name" value="HD"/>
</dbReference>
<evidence type="ECO:0000313" key="9">
    <source>
        <dbReference type="Proteomes" id="UP000008144"/>
    </source>
</evidence>
<dbReference type="PROSITE" id="PS50071">
    <property type="entry name" value="HOMEOBOX_2"/>
    <property type="match status" value="1"/>
</dbReference>
<feature type="compositionally biased region" description="Polar residues" evidence="6">
    <location>
        <begin position="552"/>
        <end position="562"/>
    </location>
</feature>
<evidence type="ECO:0000256" key="5">
    <source>
        <dbReference type="RuleBase" id="RU000682"/>
    </source>
</evidence>
<dbReference type="PRINTS" id="PR00031">
    <property type="entry name" value="HTHREPRESSR"/>
</dbReference>
<organism evidence="8 9">
    <name type="scientific">Ciona intestinalis</name>
    <name type="common">Transparent sea squirt</name>
    <name type="synonym">Ascidia intestinalis</name>
    <dbReference type="NCBI Taxonomy" id="7719"/>
    <lineage>
        <taxon>Eukaryota</taxon>
        <taxon>Metazoa</taxon>
        <taxon>Chordata</taxon>
        <taxon>Tunicata</taxon>
        <taxon>Ascidiacea</taxon>
        <taxon>Phlebobranchia</taxon>
        <taxon>Cionidae</taxon>
        <taxon>Ciona</taxon>
    </lineage>
</organism>
<feature type="compositionally biased region" description="Polar residues" evidence="6">
    <location>
        <begin position="311"/>
        <end position="325"/>
    </location>
</feature>
<dbReference type="GO" id="GO:0000978">
    <property type="term" value="F:RNA polymerase II cis-regulatory region sequence-specific DNA binding"/>
    <property type="evidence" value="ECO:0000318"/>
    <property type="project" value="GO_Central"/>
</dbReference>
<reference evidence="8" key="4">
    <citation type="submission" date="2025-09" db="UniProtKB">
        <authorList>
            <consortium name="Ensembl"/>
        </authorList>
    </citation>
    <scope>IDENTIFICATION</scope>
</reference>
<dbReference type="OrthoDB" id="6159439at2759"/>
<dbReference type="GO" id="GO:0005634">
    <property type="term" value="C:nucleus"/>
    <property type="evidence" value="ECO:0000318"/>
    <property type="project" value="GO_Central"/>
</dbReference>
<evidence type="ECO:0000256" key="1">
    <source>
        <dbReference type="ARBA" id="ARBA00023125"/>
    </source>
</evidence>
<dbReference type="PANTHER" id="PTHR45664">
    <property type="entry name" value="PROTEIN ZERKNUELLT 1-RELATED"/>
    <property type="match status" value="1"/>
</dbReference>
<evidence type="ECO:0000256" key="6">
    <source>
        <dbReference type="SAM" id="MobiDB-lite"/>
    </source>
</evidence>
<dbReference type="CTD" id="100147703"/>
<dbReference type="Gene3D" id="1.10.10.60">
    <property type="entry name" value="Homeodomain-like"/>
    <property type="match status" value="1"/>
</dbReference>
<dbReference type="InParanoid" id="A0A1W3JJN3"/>
<dbReference type="SMART" id="SM00389">
    <property type="entry name" value="HOX"/>
    <property type="match status" value="1"/>
</dbReference>
<proteinExistence type="predicted"/>
<accession>A0A1W3JJN3</accession>
<feature type="region of interest" description="Disordered" evidence="6">
    <location>
        <begin position="64"/>
        <end position="91"/>
    </location>
</feature>
<feature type="domain" description="Homeobox" evidence="7">
    <location>
        <begin position="365"/>
        <end position="425"/>
    </location>
</feature>
<dbReference type="Pfam" id="PF00046">
    <property type="entry name" value="Homeodomain"/>
    <property type="match status" value="1"/>
</dbReference>
<dbReference type="GeneID" id="445678"/>
<dbReference type="STRING" id="7719.ENSCINP00000014296"/>
<feature type="region of interest" description="Disordered" evidence="6">
    <location>
        <begin position="311"/>
        <end position="364"/>
    </location>
</feature>
<evidence type="ECO:0000256" key="3">
    <source>
        <dbReference type="ARBA" id="ARBA00023242"/>
    </source>
</evidence>
<feature type="region of interest" description="Disordered" evidence="6">
    <location>
        <begin position="525"/>
        <end position="611"/>
    </location>
</feature>
<reference evidence="8" key="2">
    <citation type="journal article" date="2008" name="Genome Biol.">
        <title>Improved genome assembly and evidence-based global gene model set for the chordate Ciona intestinalis: new insight into intron and operon populations.</title>
        <authorList>
            <person name="Satou Y."/>
            <person name="Mineta K."/>
            <person name="Ogasawara M."/>
            <person name="Sasakura Y."/>
            <person name="Shoguchi E."/>
            <person name="Ueno K."/>
            <person name="Yamada L."/>
            <person name="Matsumoto J."/>
            <person name="Wasserscheid J."/>
            <person name="Dewar K."/>
            <person name="Wiley G.B."/>
            <person name="Macmil S.L."/>
            <person name="Roe B.A."/>
            <person name="Zeller R.W."/>
            <person name="Hastings K.E."/>
            <person name="Lemaire P."/>
            <person name="Lindquist E."/>
            <person name="Endo T."/>
            <person name="Hotta K."/>
            <person name="Inaba K."/>
        </authorList>
    </citation>
    <scope>NUCLEOTIDE SEQUENCE [LARGE SCALE GENOMIC DNA]</scope>
    <source>
        <strain evidence="8">wild type</strain>
    </source>
</reference>
<dbReference type="Ensembl" id="ENSCINT00000014296.3">
    <property type="protein sequence ID" value="ENSCINP00000014296.3"/>
    <property type="gene ID" value="ENSCING00000006963.3"/>
</dbReference>
<dbReference type="RefSeq" id="XP_009862344.1">
    <property type="nucleotide sequence ID" value="XM_009864042.3"/>
</dbReference>
<dbReference type="EMBL" id="EAAA01000422">
    <property type="status" value="NOT_ANNOTATED_CDS"/>
    <property type="molecule type" value="Genomic_DNA"/>
</dbReference>
<dbReference type="eggNOG" id="KOG0489">
    <property type="taxonomic scope" value="Eukaryota"/>
</dbReference>
<keyword evidence="2 4" id="KW-0371">Homeobox</keyword>
<dbReference type="Proteomes" id="UP000008144">
    <property type="component" value="Chromosome 1"/>
</dbReference>
<evidence type="ECO:0000256" key="2">
    <source>
        <dbReference type="ARBA" id="ARBA00023155"/>
    </source>
</evidence>
<dbReference type="PRINTS" id="PR00024">
    <property type="entry name" value="HOMEOBOX"/>
</dbReference>
<dbReference type="InterPro" id="IPR020479">
    <property type="entry name" value="HD_metazoa"/>
</dbReference>
<keyword evidence="3 4" id="KW-0539">Nucleus</keyword>